<comment type="caution">
    <text evidence="1">The sequence shown here is derived from an EMBL/GenBank/DDBJ whole genome shotgun (WGS) entry which is preliminary data.</text>
</comment>
<accession>A0A2G2ZNS2</accession>
<sequence>MPKYAKYLKDVVKNKTNMGEIDTIALTGEYSSMLMSNMPKKLKDPGSFTLPIQIGESNMFHELSDIGGSINIMPLSDFNTLGWGKLGSFQLCSIWQTEQEWCPIKS</sequence>
<dbReference type="OMA" id="NINLMPK"/>
<protein>
    <submittedName>
        <fullName evidence="1">Uncharacterized protein</fullName>
    </submittedName>
</protein>
<evidence type="ECO:0000313" key="1">
    <source>
        <dbReference type="EMBL" id="PHT83627.1"/>
    </source>
</evidence>
<reference evidence="1 2" key="2">
    <citation type="journal article" date="2017" name="Genome Biol.">
        <title>New reference genome sequences of hot pepper reveal the massive evolution of plant disease-resistance genes by retroduplication.</title>
        <authorList>
            <person name="Kim S."/>
            <person name="Park J."/>
            <person name="Yeom S.I."/>
            <person name="Kim Y.M."/>
            <person name="Seo E."/>
            <person name="Kim K.T."/>
            <person name="Kim M.S."/>
            <person name="Lee J.M."/>
            <person name="Cheong K."/>
            <person name="Shin H.S."/>
            <person name="Kim S.B."/>
            <person name="Han K."/>
            <person name="Lee J."/>
            <person name="Park M."/>
            <person name="Lee H.A."/>
            <person name="Lee H.Y."/>
            <person name="Lee Y."/>
            <person name="Oh S."/>
            <person name="Lee J.H."/>
            <person name="Choi E."/>
            <person name="Choi E."/>
            <person name="Lee S.E."/>
            <person name="Jeon J."/>
            <person name="Kim H."/>
            <person name="Choi G."/>
            <person name="Song H."/>
            <person name="Lee J."/>
            <person name="Lee S.C."/>
            <person name="Kwon J.K."/>
            <person name="Lee H.Y."/>
            <person name="Koo N."/>
            <person name="Hong Y."/>
            <person name="Kim R.W."/>
            <person name="Kang W.H."/>
            <person name="Huh J.H."/>
            <person name="Kang B.C."/>
            <person name="Yang T.J."/>
            <person name="Lee Y.H."/>
            <person name="Bennetzen J.L."/>
            <person name="Choi D."/>
        </authorList>
    </citation>
    <scope>NUCLEOTIDE SEQUENCE [LARGE SCALE GENOMIC DNA]</scope>
    <source>
        <strain evidence="2">cv. CM334</strain>
    </source>
</reference>
<keyword evidence="2" id="KW-1185">Reference proteome</keyword>
<dbReference type="Proteomes" id="UP000222542">
    <property type="component" value="Unassembled WGS sequence"/>
</dbReference>
<reference evidence="1 2" key="1">
    <citation type="journal article" date="2014" name="Nat. Genet.">
        <title>Genome sequence of the hot pepper provides insights into the evolution of pungency in Capsicum species.</title>
        <authorList>
            <person name="Kim S."/>
            <person name="Park M."/>
            <person name="Yeom S.I."/>
            <person name="Kim Y.M."/>
            <person name="Lee J.M."/>
            <person name="Lee H.A."/>
            <person name="Seo E."/>
            <person name="Choi J."/>
            <person name="Cheong K."/>
            <person name="Kim K.T."/>
            <person name="Jung K."/>
            <person name="Lee G.W."/>
            <person name="Oh S.K."/>
            <person name="Bae C."/>
            <person name="Kim S.B."/>
            <person name="Lee H.Y."/>
            <person name="Kim S.Y."/>
            <person name="Kim M.S."/>
            <person name="Kang B.C."/>
            <person name="Jo Y.D."/>
            <person name="Yang H.B."/>
            <person name="Jeong H.J."/>
            <person name="Kang W.H."/>
            <person name="Kwon J.K."/>
            <person name="Shin C."/>
            <person name="Lim J.Y."/>
            <person name="Park J.H."/>
            <person name="Huh J.H."/>
            <person name="Kim J.S."/>
            <person name="Kim B.D."/>
            <person name="Cohen O."/>
            <person name="Paran I."/>
            <person name="Suh M.C."/>
            <person name="Lee S.B."/>
            <person name="Kim Y.K."/>
            <person name="Shin Y."/>
            <person name="Noh S.J."/>
            <person name="Park J."/>
            <person name="Seo Y.S."/>
            <person name="Kwon S.Y."/>
            <person name="Kim H.A."/>
            <person name="Park J.M."/>
            <person name="Kim H.J."/>
            <person name="Choi S.B."/>
            <person name="Bosland P.W."/>
            <person name="Reeves G."/>
            <person name="Jo S.H."/>
            <person name="Lee B.W."/>
            <person name="Cho H.T."/>
            <person name="Choi H.S."/>
            <person name="Lee M.S."/>
            <person name="Yu Y."/>
            <person name="Do Choi Y."/>
            <person name="Park B.S."/>
            <person name="van Deynze A."/>
            <person name="Ashrafi H."/>
            <person name="Hill T."/>
            <person name="Kim W.T."/>
            <person name="Pai H.S."/>
            <person name="Ahn H.K."/>
            <person name="Yeam I."/>
            <person name="Giovannoni J.J."/>
            <person name="Rose J.K."/>
            <person name="Sorensen I."/>
            <person name="Lee S.J."/>
            <person name="Kim R.W."/>
            <person name="Choi I.Y."/>
            <person name="Choi B.S."/>
            <person name="Lim J.S."/>
            <person name="Lee Y.H."/>
            <person name="Choi D."/>
        </authorList>
    </citation>
    <scope>NUCLEOTIDE SEQUENCE [LARGE SCALE GENOMIC DNA]</scope>
    <source>
        <strain evidence="2">cv. CM334</strain>
    </source>
</reference>
<proteinExistence type="predicted"/>
<dbReference type="EMBL" id="AYRZ02000004">
    <property type="protein sequence ID" value="PHT83627.1"/>
    <property type="molecule type" value="Genomic_DNA"/>
</dbReference>
<evidence type="ECO:0000313" key="2">
    <source>
        <dbReference type="Proteomes" id="UP000222542"/>
    </source>
</evidence>
<dbReference type="AlphaFoldDB" id="A0A2G2ZNS2"/>
<dbReference type="Gramene" id="PHT83627">
    <property type="protein sequence ID" value="PHT83627"/>
    <property type="gene ID" value="T459_12070"/>
</dbReference>
<gene>
    <name evidence="1" type="ORF">T459_12070</name>
</gene>
<organism evidence="1 2">
    <name type="scientific">Capsicum annuum</name>
    <name type="common">Capsicum pepper</name>
    <dbReference type="NCBI Taxonomy" id="4072"/>
    <lineage>
        <taxon>Eukaryota</taxon>
        <taxon>Viridiplantae</taxon>
        <taxon>Streptophyta</taxon>
        <taxon>Embryophyta</taxon>
        <taxon>Tracheophyta</taxon>
        <taxon>Spermatophyta</taxon>
        <taxon>Magnoliopsida</taxon>
        <taxon>eudicotyledons</taxon>
        <taxon>Gunneridae</taxon>
        <taxon>Pentapetalae</taxon>
        <taxon>asterids</taxon>
        <taxon>lamiids</taxon>
        <taxon>Solanales</taxon>
        <taxon>Solanaceae</taxon>
        <taxon>Solanoideae</taxon>
        <taxon>Capsiceae</taxon>
        <taxon>Capsicum</taxon>
    </lineage>
</organism>
<name>A0A2G2ZNS2_CAPAN</name>
<dbReference type="PANTHER" id="PTHR33067">
    <property type="entry name" value="RNA-DIRECTED DNA POLYMERASE-RELATED"/>
    <property type="match status" value="1"/>
</dbReference>